<dbReference type="PANTHER" id="PTHR32196:SF21">
    <property type="entry name" value="ABC TRANSPORTER PERMEASE PROTEIN YPHD-RELATED"/>
    <property type="match status" value="1"/>
</dbReference>
<feature type="transmembrane region" description="Helical" evidence="9">
    <location>
        <begin position="56"/>
        <end position="74"/>
    </location>
</feature>
<reference evidence="11" key="1">
    <citation type="journal article" date="2019" name="Int. J. Syst. Evol. Microbiol.">
        <title>The Global Catalogue of Microorganisms (GCM) 10K type strain sequencing project: providing services to taxonomists for standard genome sequencing and annotation.</title>
        <authorList>
            <consortium name="The Broad Institute Genomics Platform"/>
            <consortium name="The Broad Institute Genome Sequencing Center for Infectious Disease"/>
            <person name="Wu L."/>
            <person name="Ma J."/>
        </authorList>
    </citation>
    <scope>NUCLEOTIDE SEQUENCE [LARGE SCALE GENOMIC DNA]</scope>
    <source>
        <strain evidence="11">JCM 17805</strain>
    </source>
</reference>
<dbReference type="EMBL" id="BAABFL010000473">
    <property type="protein sequence ID" value="GAA4652291.1"/>
    <property type="molecule type" value="Genomic_DNA"/>
</dbReference>
<dbReference type="PANTHER" id="PTHR32196">
    <property type="entry name" value="ABC TRANSPORTER PERMEASE PROTEIN YPHD-RELATED-RELATED"/>
    <property type="match status" value="1"/>
</dbReference>
<keyword evidence="6 9" id="KW-0812">Transmembrane</keyword>
<evidence type="ECO:0000256" key="1">
    <source>
        <dbReference type="ARBA" id="ARBA00004429"/>
    </source>
</evidence>
<keyword evidence="8 9" id="KW-0472">Membrane</keyword>
<feature type="transmembrane region" description="Helical" evidence="9">
    <location>
        <begin position="104"/>
        <end position="127"/>
    </location>
</feature>
<proteinExistence type="inferred from homology"/>
<accession>A0ABP8V997</accession>
<keyword evidence="4" id="KW-1003">Cell membrane</keyword>
<keyword evidence="5" id="KW-0997">Cell inner membrane</keyword>
<evidence type="ECO:0000256" key="9">
    <source>
        <dbReference type="SAM" id="Phobius"/>
    </source>
</evidence>
<feature type="transmembrane region" description="Helical" evidence="9">
    <location>
        <begin position="282"/>
        <end position="299"/>
    </location>
</feature>
<keyword evidence="3" id="KW-0813">Transport</keyword>
<feature type="transmembrane region" description="Helical" evidence="9">
    <location>
        <begin position="134"/>
        <end position="152"/>
    </location>
</feature>
<dbReference type="NCBIfam" id="NF007067">
    <property type="entry name" value="PRK09512.1"/>
    <property type="match status" value="1"/>
</dbReference>
<name>A0ABP8V997_9GAMM</name>
<feature type="transmembrane region" description="Helical" evidence="9">
    <location>
        <begin position="172"/>
        <end position="197"/>
    </location>
</feature>
<organism evidence="10 11">
    <name type="scientific">Kistimonas scapharcae</name>
    <dbReference type="NCBI Taxonomy" id="1036133"/>
    <lineage>
        <taxon>Bacteria</taxon>
        <taxon>Pseudomonadati</taxon>
        <taxon>Pseudomonadota</taxon>
        <taxon>Gammaproteobacteria</taxon>
        <taxon>Oceanospirillales</taxon>
        <taxon>Endozoicomonadaceae</taxon>
        <taxon>Kistimonas</taxon>
    </lineage>
</organism>
<dbReference type="InterPro" id="IPR001851">
    <property type="entry name" value="ABC_transp_permease"/>
</dbReference>
<evidence type="ECO:0000256" key="5">
    <source>
        <dbReference type="ARBA" id="ARBA00022519"/>
    </source>
</evidence>
<evidence type="ECO:0000256" key="8">
    <source>
        <dbReference type="ARBA" id="ARBA00023136"/>
    </source>
</evidence>
<comment type="subcellular location">
    <subcellularLocation>
        <location evidence="1">Cell inner membrane</location>
        <topology evidence="1">Multi-pass membrane protein</topology>
    </subcellularLocation>
</comment>
<protein>
    <submittedName>
        <fullName evidence="10">Ribose ABC transporter permease</fullName>
    </submittedName>
</protein>
<dbReference type="Pfam" id="PF02653">
    <property type="entry name" value="BPD_transp_2"/>
    <property type="match status" value="1"/>
</dbReference>
<gene>
    <name evidence="10" type="primary">rbsC_2</name>
    <name evidence="10" type="ORF">GCM10023116_45750</name>
</gene>
<keyword evidence="7 9" id="KW-1133">Transmembrane helix</keyword>
<evidence type="ECO:0000256" key="4">
    <source>
        <dbReference type="ARBA" id="ARBA00022475"/>
    </source>
</evidence>
<evidence type="ECO:0000256" key="7">
    <source>
        <dbReference type="ARBA" id="ARBA00022989"/>
    </source>
</evidence>
<evidence type="ECO:0000313" key="11">
    <source>
        <dbReference type="Proteomes" id="UP001500604"/>
    </source>
</evidence>
<evidence type="ECO:0000313" key="10">
    <source>
        <dbReference type="EMBL" id="GAA4652291.1"/>
    </source>
</evidence>
<keyword evidence="11" id="KW-1185">Reference proteome</keyword>
<evidence type="ECO:0000256" key="3">
    <source>
        <dbReference type="ARBA" id="ARBA00022448"/>
    </source>
</evidence>
<feature type="transmembrane region" description="Helical" evidence="9">
    <location>
        <begin position="30"/>
        <end position="50"/>
    </location>
</feature>
<evidence type="ECO:0000256" key="6">
    <source>
        <dbReference type="ARBA" id="ARBA00022692"/>
    </source>
</evidence>
<dbReference type="Proteomes" id="UP001500604">
    <property type="component" value="Unassembled WGS sequence"/>
</dbReference>
<sequence length="331" mass="34547">MAMADPSKNLVTRLRERVCSRQFLYDNKSLIALLVFMLVVSLFSPSFFTVDNLLNILRQTSVNAIIAVGMTFVILTSGIDLSVGSVLALSGAVCATLIGMDVNIVLALTATLALGAMLGCGSGLIVARGGVQPFIATLVTMTLLRGVTMVYTDGRPISTGFSATADAFSWLGTGYFLGIPLPIYLIAIVFAVAWYVLNHTRLGRYVYALGGNEEATRLSGINVNRIKLAVYGISGALSALAGVIVTARLSSAQPTAGASYELDAIAAVVLGGTSLAGGRGRIMGTLVGALIIGILNNALNMLNVSSYYQMIAKAAVILLAVLVDTRTGKKA</sequence>
<dbReference type="CDD" id="cd06579">
    <property type="entry name" value="TM_PBP1_transp_AraH_like"/>
    <property type="match status" value="1"/>
</dbReference>
<comment type="similarity">
    <text evidence="2">Belongs to the binding-protein-dependent transport system permease family. AraH/RbsC subfamily.</text>
</comment>
<feature type="transmembrane region" description="Helical" evidence="9">
    <location>
        <begin position="228"/>
        <end position="249"/>
    </location>
</feature>
<evidence type="ECO:0000256" key="2">
    <source>
        <dbReference type="ARBA" id="ARBA00007942"/>
    </source>
</evidence>
<comment type="caution">
    <text evidence="10">The sequence shown here is derived from an EMBL/GenBank/DDBJ whole genome shotgun (WGS) entry which is preliminary data.</text>
</comment>